<dbReference type="PANTHER" id="PTHR43309">
    <property type="entry name" value="5-OXOPROLINASE SUBUNIT C"/>
    <property type="match status" value="1"/>
</dbReference>
<dbReference type="GO" id="GO:0016787">
    <property type="term" value="F:hydrolase activity"/>
    <property type="evidence" value="ECO:0007669"/>
    <property type="project" value="UniProtKB-KW"/>
</dbReference>
<dbReference type="PANTHER" id="PTHR43309:SF5">
    <property type="entry name" value="5-OXOPROLINASE SUBUNIT C"/>
    <property type="match status" value="1"/>
</dbReference>
<keyword evidence="5" id="KW-0456">Lyase</keyword>
<dbReference type="AlphaFoldDB" id="A0A8B2NU73"/>
<evidence type="ECO:0000256" key="2">
    <source>
        <dbReference type="ARBA" id="ARBA00022801"/>
    </source>
</evidence>
<accession>A0A8B2NU73</accession>
<keyword evidence="3" id="KW-0067">ATP-binding</keyword>
<protein>
    <submittedName>
        <fullName evidence="5">Urea amidolyase</fullName>
    </submittedName>
</protein>
<evidence type="ECO:0000256" key="3">
    <source>
        <dbReference type="ARBA" id="ARBA00022840"/>
    </source>
</evidence>
<dbReference type="GO" id="GO:0005524">
    <property type="term" value="F:ATP binding"/>
    <property type="evidence" value="ECO:0007669"/>
    <property type="project" value="UniProtKB-KW"/>
</dbReference>
<feature type="domain" description="Carboxyltransferase" evidence="4">
    <location>
        <begin position="27"/>
        <end position="292"/>
    </location>
</feature>
<sequence length="326" mass="35059">MSGARIRVVDPNPLITVQDAGRRGAMRFGVSESGPMDWVRYRLAGRLVEAPAAIEVGLGGARIAAEGTVRVAVTGPGFTVKVGETTLTPPARLTIPDGEVMTITPGRTGMWAYVTVEGIDFGPPVLGSYATNARTGFGRRDLAAGFACAAVNATAPELFDDPYDDTGPVAVLPGPQQHMFPPAIRERFASEPFRLSPALDRMGYTLEGPRVEAISHDIVSDGIVEGAMQVPGNGQPIVQLADRAPTGGYPKICVIAAADRPRLAQRRPHEEVRFRWIDIEEAGRRRRALMDAIAHPAPRIRREFDPEILARVNLVGGVWGHPEHTG</sequence>
<dbReference type="SMART" id="SM00797">
    <property type="entry name" value="AHS2"/>
    <property type="match status" value="1"/>
</dbReference>
<evidence type="ECO:0000259" key="4">
    <source>
        <dbReference type="SMART" id="SM00797"/>
    </source>
</evidence>
<evidence type="ECO:0000313" key="6">
    <source>
        <dbReference type="Proteomes" id="UP000249590"/>
    </source>
</evidence>
<gene>
    <name evidence="5" type="ORF">DLJ53_04525</name>
</gene>
<proteinExistence type="predicted"/>
<dbReference type="Pfam" id="PF02626">
    <property type="entry name" value="CT_A_B"/>
    <property type="match status" value="1"/>
</dbReference>
<keyword evidence="6" id="KW-1185">Reference proteome</keyword>
<dbReference type="SUPFAM" id="SSF50891">
    <property type="entry name" value="Cyclophilin-like"/>
    <property type="match status" value="1"/>
</dbReference>
<dbReference type="InterPro" id="IPR029000">
    <property type="entry name" value="Cyclophilin-like_dom_sf"/>
</dbReference>
<dbReference type="InterPro" id="IPR003778">
    <property type="entry name" value="CT_A_B"/>
</dbReference>
<dbReference type="Gene3D" id="2.40.100.10">
    <property type="entry name" value="Cyclophilin-like"/>
    <property type="match status" value="1"/>
</dbReference>
<dbReference type="InterPro" id="IPR052708">
    <property type="entry name" value="PxpC"/>
</dbReference>
<dbReference type="GO" id="GO:0016829">
    <property type="term" value="F:lyase activity"/>
    <property type="evidence" value="ECO:0007669"/>
    <property type="project" value="UniProtKB-KW"/>
</dbReference>
<dbReference type="Proteomes" id="UP000249590">
    <property type="component" value="Unassembled WGS sequence"/>
</dbReference>
<dbReference type="RefSeq" id="WP_111342712.1">
    <property type="nucleotide sequence ID" value="NZ_QHHQ01000001.1"/>
</dbReference>
<dbReference type="EMBL" id="QHHQ01000001">
    <property type="protein sequence ID" value="RAI03748.1"/>
    <property type="molecule type" value="Genomic_DNA"/>
</dbReference>
<reference evidence="5 6" key="1">
    <citation type="submission" date="2018-05" db="EMBL/GenBank/DDBJ databases">
        <title>Acuticoccus sediminis sp. nov., isolated from deep-sea sediment of Indian Ocean.</title>
        <authorList>
            <person name="Liu X."/>
            <person name="Lai Q."/>
            <person name="Du Y."/>
            <person name="Sun F."/>
            <person name="Zhang X."/>
            <person name="Wang S."/>
            <person name="Shao Z."/>
        </authorList>
    </citation>
    <scope>NUCLEOTIDE SEQUENCE [LARGE SCALE GENOMIC DNA]</scope>
    <source>
        <strain evidence="5 6">PTG4-2</strain>
    </source>
</reference>
<name>A0A8B2NU73_9HYPH</name>
<organism evidence="5 6">
    <name type="scientific">Acuticoccus sediminis</name>
    <dbReference type="NCBI Taxonomy" id="2184697"/>
    <lineage>
        <taxon>Bacteria</taxon>
        <taxon>Pseudomonadati</taxon>
        <taxon>Pseudomonadota</taxon>
        <taxon>Alphaproteobacteria</taxon>
        <taxon>Hyphomicrobiales</taxon>
        <taxon>Amorphaceae</taxon>
        <taxon>Acuticoccus</taxon>
    </lineage>
</organism>
<dbReference type="OrthoDB" id="9768696at2"/>
<keyword evidence="2" id="KW-0378">Hydrolase</keyword>
<comment type="caution">
    <text evidence="5">The sequence shown here is derived from an EMBL/GenBank/DDBJ whole genome shotgun (WGS) entry which is preliminary data.</text>
</comment>
<keyword evidence="1" id="KW-0547">Nucleotide-binding</keyword>
<evidence type="ECO:0000256" key="1">
    <source>
        <dbReference type="ARBA" id="ARBA00022741"/>
    </source>
</evidence>
<evidence type="ECO:0000313" key="5">
    <source>
        <dbReference type="EMBL" id="RAI03748.1"/>
    </source>
</evidence>